<reference evidence="1 3" key="1">
    <citation type="journal article" date="2011" name="Nature">
        <title>The Medicago genome provides insight into the evolution of rhizobial symbioses.</title>
        <authorList>
            <person name="Young N.D."/>
            <person name="Debelle F."/>
            <person name="Oldroyd G.E."/>
            <person name="Geurts R."/>
            <person name="Cannon S.B."/>
            <person name="Udvardi M.K."/>
            <person name="Benedito V.A."/>
            <person name="Mayer K.F."/>
            <person name="Gouzy J."/>
            <person name="Schoof H."/>
            <person name="Van de Peer Y."/>
            <person name="Proost S."/>
            <person name="Cook D.R."/>
            <person name="Meyers B.C."/>
            <person name="Spannagl M."/>
            <person name="Cheung F."/>
            <person name="De Mita S."/>
            <person name="Krishnakumar V."/>
            <person name="Gundlach H."/>
            <person name="Zhou S."/>
            <person name="Mudge J."/>
            <person name="Bharti A.K."/>
            <person name="Murray J.D."/>
            <person name="Naoumkina M.A."/>
            <person name="Rosen B."/>
            <person name="Silverstein K.A."/>
            <person name="Tang H."/>
            <person name="Rombauts S."/>
            <person name="Zhao P.X."/>
            <person name="Zhou P."/>
            <person name="Barbe V."/>
            <person name="Bardou P."/>
            <person name="Bechner M."/>
            <person name="Bellec A."/>
            <person name="Berger A."/>
            <person name="Berges H."/>
            <person name="Bidwell S."/>
            <person name="Bisseling T."/>
            <person name="Choisne N."/>
            <person name="Couloux A."/>
            <person name="Denny R."/>
            <person name="Deshpande S."/>
            <person name="Dai X."/>
            <person name="Doyle J.J."/>
            <person name="Dudez A.M."/>
            <person name="Farmer A.D."/>
            <person name="Fouteau S."/>
            <person name="Franken C."/>
            <person name="Gibelin C."/>
            <person name="Gish J."/>
            <person name="Goldstein S."/>
            <person name="Gonzalez A.J."/>
            <person name="Green P.J."/>
            <person name="Hallab A."/>
            <person name="Hartog M."/>
            <person name="Hua A."/>
            <person name="Humphray S.J."/>
            <person name="Jeong D.H."/>
            <person name="Jing Y."/>
            <person name="Jocker A."/>
            <person name="Kenton S.M."/>
            <person name="Kim D.J."/>
            <person name="Klee K."/>
            <person name="Lai H."/>
            <person name="Lang C."/>
            <person name="Lin S."/>
            <person name="Macmil S.L."/>
            <person name="Magdelenat G."/>
            <person name="Matthews L."/>
            <person name="McCorrison J."/>
            <person name="Monaghan E.L."/>
            <person name="Mun J.H."/>
            <person name="Najar F.Z."/>
            <person name="Nicholson C."/>
            <person name="Noirot C."/>
            <person name="O'Bleness M."/>
            <person name="Paule C.R."/>
            <person name="Poulain J."/>
            <person name="Prion F."/>
            <person name="Qin B."/>
            <person name="Qu C."/>
            <person name="Retzel E.F."/>
            <person name="Riddle C."/>
            <person name="Sallet E."/>
            <person name="Samain S."/>
            <person name="Samson N."/>
            <person name="Sanders I."/>
            <person name="Saurat O."/>
            <person name="Scarpelli C."/>
            <person name="Schiex T."/>
            <person name="Segurens B."/>
            <person name="Severin A.J."/>
            <person name="Sherrier D.J."/>
            <person name="Shi R."/>
            <person name="Sims S."/>
            <person name="Singer S.R."/>
            <person name="Sinharoy S."/>
            <person name="Sterck L."/>
            <person name="Viollet A."/>
            <person name="Wang B.B."/>
            <person name="Wang K."/>
            <person name="Wang M."/>
            <person name="Wang X."/>
            <person name="Warfsmann J."/>
            <person name="Weissenbach J."/>
            <person name="White D.D."/>
            <person name="White J.D."/>
            <person name="Wiley G.B."/>
            <person name="Wincker P."/>
            <person name="Xing Y."/>
            <person name="Yang L."/>
            <person name="Yao Z."/>
            <person name="Ying F."/>
            <person name="Zhai J."/>
            <person name="Zhou L."/>
            <person name="Zuber A."/>
            <person name="Denarie J."/>
            <person name="Dixon R.A."/>
            <person name="May G.D."/>
            <person name="Schwartz D.C."/>
            <person name="Rogers J."/>
            <person name="Quetier F."/>
            <person name="Town C.D."/>
            <person name="Roe B.A."/>
        </authorList>
    </citation>
    <scope>NUCLEOTIDE SEQUENCE [LARGE SCALE GENOMIC DNA]</scope>
    <source>
        <strain evidence="1">A17</strain>
        <strain evidence="2 3">cv. Jemalong A17</strain>
    </source>
</reference>
<reference evidence="1 3" key="2">
    <citation type="journal article" date="2014" name="BMC Genomics">
        <title>An improved genome release (version Mt4.0) for the model legume Medicago truncatula.</title>
        <authorList>
            <person name="Tang H."/>
            <person name="Krishnakumar V."/>
            <person name="Bidwell S."/>
            <person name="Rosen B."/>
            <person name="Chan A."/>
            <person name="Zhou S."/>
            <person name="Gentzbittel L."/>
            <person name="Childs K.L."/>
            <person name="Yandell M."/>
            <person name="Gundlach H."/>
            <person name="Mayer K.F."/>
            <person name="Schwartz D.C."/>
            <person name="Town C.D."/>
        </authorList>
    </citation>
    <scope>GENOME REANNOTATION</scope>
    <source>
        <strain evidence="1">A17</strain>
        <strain evidence="2 3">cv. Jemalong A17</strain>
    </source>
</reference>
<dbReference type="AlphaFoldDB" id="A0A072VJ83"/>
<gene>
    <name evidence="1" type="ordered locus">MTR_1g051340</name>
</gene>
<organism evidence="1 3">
    <name type="scientific">Medicago truncatula</name>
    <name type="common">Barrel medic</name>
    <name type="synonym">Medicago tribuloides</name>
    <dbReference type="NCBI Taxonomy" id="3880"/>
    <lineage>
        <taxon>Eukaryota</taxon>
        <taxon>Viridiplantae</taxon>
        <taxon>Streptophyta</taxon>
        <taxon>Embryophyta</taxon>
        <taxon>Tracheophyta</taxon>
        <taxon>Spermatophyta</taxon>
        <taxon>Magnoliopsida</taxon>
        <taxon>eudicotyledons</taxon>
        <taxon>Gunneridae</taxon>
        <taxon>Pentapetalae</taxon>
        <taxon>rosids</taxon>
        <taxon>fabids</taxon>
        <taxon>Fabales</taxon>
        <taxon>Fabaceae</taxon>
        <taxon>Papilionoideae</taxon>
        <taxon>50 kb inversion clade</taxon>
        <taxon>NPAAA clade</taxon>
        <taxon>Hologalegina</taxon>
        <taxon>IRL clade</taxon>
        <taxon>Trifolieae</taxon>
        <taxon>Medicago</taxon>
    </lineage>
</organism>
<keyword evidence="3" id="KW-1185">Reference proteome</keyword>
<sequence length="65" mass="7164">MILATASDEVHRSPRDQPFPASRVVVELRCLRGRVHASAFHSWGLDALELYTQHVGALDHLAMGA</sequence>
<name>A0A072VJ83_MEDTR</name>
<accession>A0A072VJ83</accession>
<evidence type="ECO:0000313" key="3">
    <source>
        <dbReference type="Proteomes" id="UP000002051"/>
    </source>
</evidence>
<proteinExistence type="predicted"/>
<evidence type="ECO:0000313" key="1">
    <source>
        <dbReference type="EMBL" id="KEH41478.1"/>
    </source>
</evidence>
<protein>
    <submittedName>
        <fullName evidence="1 2">Uncharacterized protein</fullName>
    </submittedName>
</protein>
<dbReference type="EMBL" id="CM001217">
    <property type="protein sequence ID" value="KEH41478.1"/>
    <property type="molecule type" value="Genomic_DNA"/>
</dbReference>
<reference evidence="2" key="3">
    <citation type="submission" date="2015-04" db="UniProtKB">
        <authorList>
            <consortium name="EnsemblPlants"/>
        </authorList>
    </citation>
    <scope>IDENTIFICATION</scope>
    <source>
        <strain evidence="2">cv. Jemalong A17</strain>
    </source>
</reference>
<dbReference type="Proteomes" id="UP000002051">
    <property type="component" value="Unassembled WGS sequence"/>
</dbReference>
<evidence type="ECO:0000313" key="2">
    <source>
        <dbReference type="EnsemblPlants" id="KEH41478"/>
    </source>
</evidence>
<dbReference type="HOGENOM" id="CLU_2853015_0_0_1"/>
<dbReference type="EnsemblPlants" id="KEH41478">
    <property type="protein sequence ID" value="KEH41478"/>
    <property type="gene ID" value="MTR_1g051340"/>
</dbReference>